<name>A0ACC1DJT7_9NEOP</name>
<proteinExistence type="predicted"/>
<dbReference type="EMBL" id="CM034387">
    <property type="protein sequence ID" value="KAJ0184234.1"/>
    <property type="molecule type" value="Genomic_DNA"/>
</dbReference>
<organism evidence="1 2">
    <name type="scientific">Dendrolimus kikuchii</name>
    <dbReference type="NCBI Taxonomy" id="765133"/>
    <lineage>
        <taxon>Eukaryota</taxon>
        <taxon>Metazoa</taxon>
        <taxon>Ecdysozoa</taxon>
        <taxon>Arthropoda</taxon>
        <taxon>Hexapoda</taxon>
        <taxon>Insecta</taxon>
        <taxon>Pterygota</taxon>
        <taxon>Neoptera</taxon>
        <taxon>Endopterygota</taxon>
        <taxon>Lepidoptera</taxon>
        <taxon>Glossata</taxon>
        <taxon>Ditrysia</taxon>
        <taxon>Bombycoidea</taxon>
        <taxon>Lasiocampidae</taxon>
        <taxon>Dendrolimus</taxon>
    </lineage>
</organism>
<dbReference type="Proteomes" id="UP000824533">
    <property type="component" value="Linkage Group LG01"/>
</dbReference>
<sequence>MSSFLCFICHSTVNMDTNEITREKYKELVGMHLNQDSHLCHVCCHILNKFWLFRSVCMKRSMEYPVLFSDDIDNTDHYDFNYHTDNKGDNELEKQNNVNTFDYVDNFFDEEPINDIKEGRINKDNNDINNSNYNENNSNYDENNSNCKINNYLTISKNDEINNCNDDINNSCNIHPDINSANSNNVCMDNTIDNIVYDEDDASISVIEVDTINTQNTNDKEKRIKKKKKSKKSKRDFEKIVLSLDEQKAELERSRKEKKYIEAEFKCYNCAQGFLFKDTYQTHMMRHEESNGEYRCTTCTLRFVSPAVFRAHTSLHTDRYKCVRCGLMLRLRHCKAHAVQCGGKSVEEVVTCHLCGNVFKDSSGLSQHLCRFHKLRAKNRTYSCTVCGKIYNNQAAVRTHMIKHIQRQFHCEQCPSTFSSPYMLNQHKKKHETTYHEQHYCTTCKIGYSTRKSLLAHKRNALVHQRTVFECKICARLCPNRLALSTHMQRVHASCKQYACNVCGKRYASNASLRRHEGTHMPSKETRLHMCHMCPRTFKSKSKLNRHLREVCEKDKLEEELSIYYTQHQAI</sequence>
<keyword evidence="2" id="KW-1185">Reference proteome</keyword>
<evidence type="ECO:0000313" key="1">
    <source>
        <dbReference type="EMBL" id="KAJ0184234.1"/>
    </source>
</evidence>
<reference evidence="1 2" key="1">
    <citation type="journal article" date="2021" name="Front. Genet.">
        <title>Chromosome-Level Genome Assembly Reveals Significant Gene Expansion in the Toll and IMD Signaling Pathways of Dendrolimus kikuchii.</title>
        <authorList>
            <person name="Zhou J."/>
            <person name="Wu P."/>
            <person name="Xiong Z."/>
            <person name="Liu N."/>
            <person name="Zhao N."/>
            <person name="Ji M."/>
            <person name="Qiu Y."/>
            <person name="Yang B."/>
        </authorList>
    </citation>
    <scope>NUCLEOTIDE SEQUENCE [LARGE SCALE GENOMIC DNA]</scope>
    <source>
        <strain evidence="1">Ann1</strain>
    </source>
</reference>
<comment type="caution">
    <text evidence="1">The sequence shown here is derived from an EMBL/GenBank/DDBJ whole genome shotgun (WGS) entry which is preliminary data.</text>
</comment>
<accession>A0ACC1DJT7</accession>
<protein>
    <submittedName>
        <fullName evidence="1">Uncharacterized protein</fullName>
    </submittedName>
</protein>
<gene>
    <name evidence="1" type="ORF">K1T71_000657</name>
</gene>
<evidence type="ECO:0000313" key="2">
    <source>
        <dbReference type="Proteomes" id="UP000824533"/>
    </source>
</evidence>